<dbReference type="GO" id="GO:0008270">
    <property type="term" value="F:zinc ion binding"/>
    <property type="evidence" value="ECO:0007669"/>
    <property type="project" value="UniProtKB-KW"/>
</dbReference>
<reference evidence="7 8" key="1">
    <citation type="journal article" date="2018" name="Mol. Biol. Evol.">
        <title>Broad Genomic Sampling Reveals a Smut Pathogenic Ancestry of the Fungal Clade Ustilaginomycotina.</title>
        <authorList>
            <person name="Kijpornyongpan T."/>
            <person name="Mondo S.J."/>
            <person name="Barry K."/>
            <person name="Sandor L."/>
            <person name="Lee J."/>
            <person name="Lipzen A."/>
            <person name="Pangilinan J."/>
            <person name="LaButti K."/>
            <person name="Hainaut M."/>
            <person name="Henrissat B."/>
            <person name="Grigoriev I.V."/>
            <person name="Spatafora J.W."/>
            <person name="Aime M.C."/>
        </authorList>
    </citation>
    <scope>NUCLEOTIDE SEQUENCE [LARGE SCALE GENOMIC DNA]</scope>
    <source>
        <strain evidence="7 8">MCA 4198</strain>
    </source>
</reference>
<keyword evidence="4" id="KW-0862">Zinc</keyword>
<feature type="region of interest" description="Disordered" evidence="5">
    <location>
        <begin position="147"/>
        <end position="169"/>
    </location>
</feature>
<keyword evidence="1" id="KW-0479">Metal-binding</keyword>
<dbReference type="GeneID" id="37045427"/>
<evidence type="ECO:0000256" key="3">
    <source>
        <dbReference type="ARBA" id="ARBA00022786"/>
    </source>
</evidence>
<evidence type="ECO:0000256" key="2">
    <source>
        <dbReference type="ARBA" id="ARBA00022771"/>
    </source>
</evidence>
<feature type="compositionally biased region" description="Low complexity" evidence="5">
    <location>
        <begin position="18"/>
        <end position="27"/>
    </location>
</feature>
<evidence type="ECO:0000256" key="4">
    <source>
        <dbReference type="ARBA" id="ARBA00022833"/>
    </source>
</evidence>
<feature type="compositionally biased region" description="Polar residues" evidence="5">
    <location>
        <begin position="1"/>
        <end position="10"/>
    </location>
</feature>
<dbReference type="GO" id="GO:0016567">
    <property type="term" value="P:protein ubiquitination"/>
    <property type="evidence" value="ECO:0007669"/>
    <property type="project" value="InterPro"/>
</dbReference>
<accession>A0A316YV41</accession>
<dbReference type="STRING" id="215250.A0A316YV41"/>
<organism evidence="7 8">
    <name type="scientific">Acaromyces ingoldii</name>
    <dbReference type="NCBI Taxonomy" id="215250"/>
    <lineage>
        <taxon>Eukaryota</taxon>
        <taxon>Fungi</taxon>
        <taxon>Dikarya</taxon>
        <taxon>Basidiomycota</taxon>
        <taxon>Ustilaginomycotina</taxon>
        <taxon>Exobasidiomycetes</taxon>
        <taxon>Exobasidiales</taxon>
        <taxon>Cryptobasidiaceae</taxon>
        <taxon>Acaromyces</taxon>
    </lineage>
</organism>
<protein>
    <recommendedName>
        <fullName evidence="6">IBR domain-containing protein</fullName>
    </recommendedName>
</protein>
<proteinExistence type="predicted"/>
<sequence length="431" mass="49063">MRAASSSVSSFPKHRPSTNENETTTASETDELEVLIASLHLEDINEITHRAIGKGKAREDASLKDEEVAFKLYAEDLEAYLLRQEDIRLAKSLDESSNSDDESLQEDNELDEVAWKDREIALCAAGSGRTPVTAVNATTSERCHMLEDKASSSNSVSREPTTTYAHSSEPSSSQLQECVICCITVPRDAMYIASCPSRHIYHSRCLLALIHASMKDESLMPPVCCKVGIDENLFLPLLNKEDRDEFIRKREEFGTKDRLYCNNVSCSAFLGAVEREAKQPKKCDRCGNETCKACKGPWHGYKSICAGDSDEAAIDLLRDIGMQRCPGCLRMVELIDGCYHIDEDRLLQEATQRVRRDEPRGYFARFLDAILFRREVAALRYHHECRYAGHWERVEGIYECENCFETMLEYIFECSECRMRACNRCRMNRFM</sequence>
<feature type="compositionally biased region" description="Polar residues" evidence="5">
    <location>
        <begin position="151"/>
        <end position="169"/>
    </location>
</feature>
<keyword evidence="8" id="KW-1185">Reference proteome</keyword>
<evidence type="ECO:0000256" key="5">
    <source>
        <dbReference type="SAM" id="MobiDB-lite"/>
    </source>
</evidence>
<dbReference type="AlphaFoldDB" id="A0A316YV41"/>
<dbReference type="Proteomes" id="UP000245768">
    <property type="component" value="Unassembled WGS sequence"/>
</dbReference>
<name>A0A316YV41_9BASI</name>
<dbReference type="RefSeq" id="XP_025379706.1">
    <property type="nucleotide sequence ID" value="XM_025523511.1"/>
</dbReference>
<feature type="domain" description="IBR" evidence="6">
    <location>
        <begin position="253"/>
        <end position="301"/>
    </location>
</feature>
<gene>
    <name evidence="7" type="ORF">FA10DRAFT_279030</name>
</gene>
<dbReference type="GO" id="GO:0004842">
    <property type="term" value="F:ubiquitin-protein transferase activity"/>
    <property type="evidence" value="ECO:0007669"/>
    <property type="project" value="InterPro"/>
</dbReference>
<dbReference type="EMBL" id="KZ819635">
    <property type="protein sequence ID" value="PWN92508.1"/>
    <property type="molecule type" value="Genomic_DNA"/>
</dbReference>
<keyword evidence="3" id="KW-0833">Ubl conjugation pathway</keyword>
<dbReference type="InParanoid" id="A0A316YV41"/>
<evidence type="ECO:0000259" key="6">
    <source>
        <dbReference type="Pfam" id="PF01485"/>
    </source>
</evidence>
<evidence type="ECO:0000313" key="7">
    <source>
        <dbReference type="EMBL" id="PWN92508.1"/>
    </source>
</evidence>
<dbReference type="OrthoDB" id="9977870at2759"/>
<dbReference type="InterPro" id="IPR031127">
    <property type="entry name" value="E3_UB_ligase_RBR"/>
</dbReference>
<evidence type="ECO:0000256" key="1">
    <source>
        <dbReference type="ARBA" id="ARBA00022723"/>
    </source>
</evidence>
<feature type="region of interest" description="Disordered" evidence="5">
    <location>
        <begin position="1"/>
        <end position="30"/>
    </location>
</feature>
<dbReference type="Pfam" id="PF01485">
    <property type="entry name" value="IBR"/>
    <property type="match status" value="1"/>
</dbReference>
<dbReference type="PANTHER" id="PTHR11685">
    <property type="entry name" value="RBR FAMILY RING FINGER AND IBR DOMAIN-CONTAINING"/>
    <property type="match status" value="1"/>
</dbReference>
<dbReference type="InterPro" id="IPR002867">
    <property type="entry name" value="IBR_dom"/>
</dbReference>
<keyword evidence="2" id="KW-0863">Zinc-finger</keyword>
<dbReference type="CDD" id="cd20335">
    <property type="entry name" value="BRcat_RBR"/>
    <property type="match status" value="1"/>
</dbReference>
<evidence type="ECO:0000313" key="8">
    <source>
        <dbReference type="Proteomes" id="UP000245768"/>
    </source>
</evidence>